<sequence>MTAVLRPFHPADLPAMYRLCLLTGEAGGDATSLYRNPDLLAHLYCGPYPISDPGLTFVVVDEHGLVGYIVATADTTAFDRWLAEHWWPTLRAQYPLETVGQDPGDGTQDHVLVRRMHEWPVEDELPVFATHPAHMHIDLLPRAQGQGWGRRMVEALSEALRARGVHGLHLGVDDRNSGAIAFYEKVGFRTHTAHDWGRTLTLDL</sequence>
<comment type="caution">
    <text evidence="2">The sequence shown here is derived from an EMBL/GenBank/DDBJ whole genome shotgun (WGS) entry which is preliminary data.</text>
</comment>
<evidence type="ECO:0000259" key="1">
    <source>
        <dbReference type="PROSITE" id="PS51186"/>
    </source>
</evidence>
<dbReference type="EC" id="2.3.1.-" evidence="2"/>
<dbReference type="Proteomes" id="UP001529338">
    <property type="component" value="Unassembled WGS sequence"/>
</dbReference>
<proteinExistence type="predicted"/>
<dbReference type="InterPro" id="IPR051822">
    <property type="entry name" value="Glycosyl_Hydrolase_84"/>
</dbReference>
<dbReference type="RefSeq" id="WP_289454703.1">
    <property type="nucleotide sequence ID" value="NZ_JAUCGQ010000001.1"/>
</dbReference>
<keyword evidence="3" id="KW-1185">Reference proteome</keyword>
<feature type="domain" description="N-acetyltransferase" evidence="1">
    <location>
        <begin position="3"/>
        <end position="204"/>
    </location>
</feature>
<dbReference type="InterPro" id="IPR016181">
    <property type="entry name" value="Acyl_CoA_acyltransferase"/>
</dbReference>
<dbReference type="GO" id="GO:0016746">
    <property type="term" value="F:acyltransferase activity"/>
    <property type="evidence" value="ECO:0007669"/>
    <property type="project" value="UniProtKB-KW"/>
</dbReference>
<reference evidence="2 3" key="1">
    <citation type="submission" date="2023-06" db="EMBL/GenBank/DDBJ databases">
        <title>Cellulomonas sp. MW4 Whole genome sequence.</title>
        <authorList>
            <person name="Park S."/>
        </authorList>
    </citation>
    <scope>NUCLEOTIDE SEQUENCE [LARGE SCALE GENOMIC DNA]</scope>
    <source>
        <strain evidence="2 3">MW4</strain>
    </source>
</reference>
<keyword evidence="2" id="KW-0808">Transferase</keyword>
<dbReference type="SUPFAM" id="SSF55729">
    <property type="entry name" value="Acyl-CoA N-acyltransferases (Nat)"/>
    <property type="match status" value="1"/>
</dbReference>
<dbReference type="PROSITE" id="PS51186">
    <property type="entry name" value="GNAT"/>
    <property type="match status" value="1"/>
</dbReference>
<evidence type="ECO:0000313" key="2">
    <source>
        <dbReference type="EMBL" id="MDM7854882.1"/>
    </source>
</evidence>
<dbReference type="PANTHER" id="PTHR13170:SF16">
    <property type="entry name" value="PROTEIN O-GLCNACASE"/>
    <property type="match status" value="1"/>
</dbReference>
<gene>
    <name evidence="2" type="ORF">QRT04_08055</name>
</gene>
<dbReference type="PANTHER" id="PTHR13170">
    <property type="entry name" value="O-GLCNACASE"/>
    <property type="match status" value="1"/>
</dbReference>
<accession>A0ABT7SH51</accession>
<dbReference type="CDD" id="cd04301">
    <property type="entry name" value="NAT_SF"/>
    <property type="match status" value="1"/>
</dbReference>
<organism evidence="2 3">
    <name type="scientific">Cellulomonas alba</name>
    <dbReference type="NCBI Taxonomy" id="3053467"/>
    <lineage>
        <taxon>Bacteria</taxon>
        <taxon>Bacillati</taxon>
        <taxon>Actinomycetota</taxon>
        <taxon>Actinomycetes</taxon>
        <taxon>Micrococcales</taxon>
        <taxon>Cellulomonadaceae</taxon>
        <taxon>Cellulomonas</taxon>
    </lineage>
</organism>
<keyword evidence="2" id="KW-0012">Acyltransferase</keyword>
<name>A0ABT7SH51_9CELL</name>
<dbReference type="InterPro" id="IPR000182">
    <property type="entry name" value="GNAT_dom"/>
</dbReference>
<dbReference type="EMBL" id="JAUCGQ010000001">
    <property type="protein sequence ID" value="MDM7854882.1"/>
    <property type="molecule type" value="Genomic_DNA"/>
</dbReference>
<dbReference type="Pfam" id="PF00583">
    <property type="entry name" value="Acetyltransf_1"/>
    <property type="match status" value="1"/>
</dbReference>
<evidence type="ECO:0000313" key="3">
    <source>
        <dbReference type="Proteomes" id="UP001529338"/>
    </source>
</evidence>
<dbReference type="Gene3D" id="3.40.630.30">
    <property type="match status" value="1"/>
</dbReference>
<protein>
    <submittedName>
        <fullName evidence="2">GNAT family N-acetyltransferase</fullName>
        <ecNumber evidence="2">2.3.1.-</ecNumber>
    </submittedName>
</protein>